<evidence type="ECO:0000313" key="3">
    <source>
        <dbReference type="Proteomes" id="UP001153069"/>
    </source>
</evidence>
<gene>
    <name evidence="2" type="ORF">SEMRO_81_G043391.1</name>
</gene>
<feature type="region of interest" description="Disordered" evidence="1">
    <location>
        <begin position="1"/>
        <end position="24"/>
    </location>
</feature>
<dbReference type="AlphaFoldDB" id="A0A9N8DBU5"/>
<dbReference type="EMBL" id="CAICTM010000080">
    <property type="protein sequence ID" value="CAB9500312.1"/>
    <property type="molecule type" value="Genomic_DNA"/>
</dbReference>
<reference evidence="2" key="1">
    <citation type="submission" date="2020-06" db="EMBL/GenBank/DDBJ databases">
        <authorList>
            <consortium name="Plant Systems Biology data submission"/>
        </authorList>
    </citation>
    <scope>NUCLEOTIDE SEQUENCE</scope>
    <source>
        <strain evidence="2">D6</strain>
    </source>
</reference>
<feature type="compositionally biased region" description="Polar residues" evidence="1">
    <location>
        <begin position="11"/>
        <end position="24"/>
    </location>
</feature>
<keyword evidence="3" id="KW-1185">Reference proteome</keyword>
<evidence type="ECO:0000313" key="2">
    <source>
        <dbReference type="EMBL" id="CAB9500312.1"/>
    </source>
</evidence>
<name>A0A9N8DBU5_9STRA</name>
<evidence type="ECO:0000256" key="1">
    <source>
        <dbReference type="SAM" id="MobiDB-lite"/>
    </source>
</evidence>
<comment type="caution">
    <text evidence="2">The sequence shown here is derived from an EMBL/GenBank/DDBJ whole genome shotgun (WGS) entry which is preliminary data.</text>
</comment>
<proteinExistence type="predicted"/>
<protein>
    <submittedName>
        <fullName evidence="2">Uncharacterized protein</fullName>
    </submittedName>
</protein>
<dbReference type="Proteomes" id="UP001153069">
    <property type="component" value="Unassembled WGS sequence"/>
</dbReference>
<organism evidence="2 3">
    <name type="scientific">Seminavis robusta</name>
    <dbReference type="NCBI Taxonomy" id="568900"/>
    <lineage>
        <taxon>Eukaryota</taxon>
        <taxon>Sar</taxon>
        <taxon>Stramenopiles</taxon>
        <taxon>Ochrophyta</taxon>
        <taxon>Bacillariophyta</taxon>
        <taxon>Bacillariophyceae</taxon>
        <taxon>Bacillariophycidae</taxon>
        <taxon>Naviculales</taxon>
        <taxon>Naviculaceae</taxon>
        <taxon>Seminavis</taxon>
    </lineage>
</organism>
<accession>A0A9N8DBU5</accession>
<sequence>MSQRENRRAMIQQQNEASVGEGSSTDGGICLFVGQNTCFLIASATSSSPETYGIALGLMIEKGPVLACSHLWLRLQLLKTDCCESSTSASIVLQESAGQVPVPRTVPV</sequence>